<dbReference type="Proteomes" id="UP001596200">
    <property type="component" value="Unassembled WGS sequence"/>
</dbReference>
<evidence type="ECO:0000313" key="3">
    <source>
        <dbReference type="Proteomes" id="UP001596200"/>
    </source>
</evidence>
<keyword evidence="1" id="KW-0472">Membrane</keyword>
<keyword evidence="3" id="KW-1185">Reference proteome</keyword>
<dbReference type="RefSeq" id="WP_344506911.1">
    <property type="nucleotide sequence ID" value="NZ_BAAATU010000001.1"/>
</dbReference>
<keyword evidence="1" id="KW-1133">Transmembrane helix</keyword>
<dbReference type="Pfam" id="PF22564">
    <property type="entry name" value="HAAS"/>
    <property type="match status" value="1"/>
</dbReference>
<keyword evidence="1" id="KW-0812">Transmembrane</keyword>
<name>A0ABW1GN99_9ACTN</name>
<protein>
    <submittedName>
        <fullName evidence="2">Uncharacterized protein</fullName>
    </submittedName>
</protein>
<feature type="transmembrane region" description="Helical" evidence="1">
    <location>
        <begin position="159"/>
        <end position="177"/>
    </location>
</feature>
<accession>A0ABW1GN99</accession>
<feature type="transmembrane region" description="Helical" evidence="1">
    <location>
        <begin position="189"/>
        <end position="208"/>
    </location>
</feature>
<feature type="transmembrane region" description="Helical" evidence="1">
    <location>
        <begin position="114"/>
        <end position="147"/>
    </location>
</feature>
<dbReference type="EMBL" id="JBHSPU010000020">
    <property type="protein sequence ID" value="MFC5916336.1"/>
    <property type="molecule type" value="Genomic_DNA"/>
</dbReference>
<evidence type="ECO:0000256" key="1">
    <source>
        <dbReference type="SAM" id="Phobius"/>
    </source>
</evidence>
<organism evidence="2 3">
    <name type="scientific">Streptomyces pulveraceus</name>
    <dbReference type="NCBI Taxonomy" id="68258"/>
    <lineage>
        <taxon>Bacteria</taxon>
        <taxon>Bacillati</taxon>
        <taxon>Actinomycetota</taxon>
        <taxon>Actinomycetes</taxon>
        <taxon>Kitasatosporales</taxon>
        <taxon>Streptomycetaceae</taxon>
        <taxon>Streptomyces</taxon>
    </lineage>
</organism>
<reference evidence="3" key="1">
    <citation type="journal article" date="2019" name="Int. J. Syst. Evol. Microbiol.">
        <title>The Global Catalogue of Microorganisms (GCM) 10K type strain sequencing project: providing services to taxonomists for standard genome sequencing and annotation.</title>
        <authorList>
            <consortium name="The Broad Institute Genomics Platform"/>
            <consortium name="The Broad Institute Genome Sequencing Center for Infectious Disease"/>
            <person name="Wu L."/>
            <person name="Ma J."/>
        </authorList>
    </citation>
    <scope>NUCLEOTIDE SEQUENCE [LARGE SCALE GENOMIC DNA]</scope>
    <source>
        <strain evidence="3">JCM 4147</strain>
    </source>
</reference>
<proteinExistence type="predicted"/>
<sequence>MNTKKSQGVGNAGNAGNGAGSELVREYLAAVEREASALSVERRQELVADLAEHIEVALAERPGSGRDILRELGDPRTIAATALQESGFGPGAAPGAFAAPGAGTGQASGSRSPAWLVVLLPVLAFGLGYLWVPLGFALKVAGAVVLFRSRHWTSGQKWTGFGLAVLAPSLMNVAWFLFSYPNDPPQSAYWTAIAATAVVTVAGAGWLWRVRGGRDAVAG</sequence>
<comment type="caution">
    <text evidence="2">The sequence shown here is derived from an EMBL/GenBank/DDBJ whole genome shotgun (WGS) entry which is preliminary data.</text>
</comment>
<evidence type="ECO:0000313" key="2">
    <source>
        <dbReference type="EMBL" id="MFC5916336.1"/>
    </source>
</evidence>
<gene>
    <name evidence="2" type="ORF">ACFP1B_23340</name>
</gene>